<dbReference type="SUPFAM" id="SSF53474">
    <property type="entry name" value="alpha/beta-Hydrolases"/>
    <property type="match status" value="1"/>
</dbReference>
<feature type="transmembrane region" description="Helical" evidence="1">
    <location>
        <begin position="42"/>
        <end position="65"/>
    </location>
</feature>
<dbReference type="HOGENOM" id="CLU_054590_7_2_6"/>
<keyword evidence="1" id="KW-0472">Membrane</keyword>
<dbReference type="InterPro" id="IPR006311">
    <property type="entry name" value="TAT_signal"/>
</dbReference>
<feature type="domain" description="Dienelactone hydrolase" evidence="2">
    <location>
        <begin position="118"/>
        <end position="318"/>
    </location>
</feature>
<evidence type="ECO:0000313" key="4">
    <source>
        <dbReference type="EMBL" id="ABI44174.1"/>
    </source>
</evidence>
<dbReference type="PANTHER" id="PTHR46623:SF6">
    <property type="entry name" value="ALPHA_BETA-HYDROLASES SUPERFAMILY PROTEIN"/>
    <property type="match status" value="1"/>
</dbReference>
<gene>
    <name evidence="4" type="ordered locus">Shewmr7_3190</name>
</gene>
<dbReference type="InterPro" id="IPR057802">
    <property type="entry name" value="YqhI_dom"/>
</dbReference>
<dbReference type="ESTHER" id="sheon-SO1006">
    <property type="family name" value="Dienelactone_hydrolase"/>
</dbReference>
<dbReference type="PANTHER" id="PTHR46623">
    <property type="entry name" value="CARBOXYMETHYLENEBUTENOLIDASE-RELATED"/>
    <property type="match status" value="1"/>
</dbReference>
<accession>Q0HRT1</accession>
<organism evidence="4">
    <name type="scientific">Shewanella sp. (strain MR-7)</name>
    <dbReference type="NCBI Taxonomy" id="60481"/>
    <lineage>
        <taxon>Bacteria</taxon>
        <taxon>Pseudomonadati</taxon>
        <taxon>Pseudomonadota</taxon>
        <taxon>Gammaproteobacteria</taxon>
        <taxon>Alteromonadales</taxon>
        <taxon>Shewanellaceae</taxon>
        <taxon>Shewanella</taxon>
    </lineage>
</organism>
<dbReference type="EC" id="3.1.1.45" evidence="4"/>
<name>Q0HRT1_SHESR</name>
<dbReference type="InterPro" id="IPR029058">
    <property type="entry name" value="AB_hydrolase_fold"/>
</dbReference>
<sequence>MSPQPKSDNNAHASQPIPQEAFDWYDEYAHGIIDRREFMARLAGLVALGFTMTTLTGALMPNYALAEQVSFNDPSIQASYVKFPSPEGYGEGRGYLVMPTSMLIPGKEAGDPKILDPTKKAAVVLVVHENRGLNPYIEDVARRLAAKGYIAFAPDALYSLGGYPGNDDAGRAMQASLDRAKIEQDFIAAARFLKAHPQSNGKLGAVGFCFGGYIVNMLAASIPDELAAGVPFYGTPAATELRGRVTGPLMLQFAALDQRINDTWAEYDTQLKANKAEYIAYLYPNVNHGFHNDSTARYDEPTAELAWARTLDFFGKYLQG</sequence>
<dbReference type="GO" id="GO:0008806">
    <property type="term" value="F:carboxymethylenebutenolidase activity"/>
    <property type="evidence" value="ECO:0007669"/>
    <property type="project" value="UniProtKB-EC"/>
</dbReference>
<protein>
    <submittedName>
        <fullName evidence="4">Twin-arginine translocation pathway signal</fullName>
        <ecNumber evidence="4">3.1.1.45</ecNumber>
    </submittedName>
</protein>
<dbReference type="Gene3D" id="3.40.50.1820">
    <property type="entry name" value="alpha/beta hydrolase"/>
    <property type="match status" value="1"/>
</dbReference>
<dbReference type="KEGG" id="shm:Shewmr7_3190"/>
<reference evidence="4" key="1">
    <citation type="submission" date="2006-08" db="EMBL/GenBank/DDBJ databases">
        <title>Complete sequence of Chromosome1 of Shewanella sp. MR-7.</title>
        <authorList>
            <consortium name="US DOE Joint Genome Institute"/>
            <person name="Copeland A."/>
            <person name="Lucas S."/>
            <person name="Lapidus A."/>
            <person name="Barry K."/>
            <person name="Detter J.C."/>
            <person name="Glavina del Rio T."/>
            <person name="Hammon N."/>
            <person name="Israni S."/>
            <person name="Dalin E."/>
            <person name="Tice H."/>
            <person name="Pitluck S."/>
            <person name="Kiss H."/>
            <person name="Brettin T."/>
            <person name="Bruce D."/>
            <person name="Han C."/>
            <person name="Tapia R."/>
            <person name="Gilna P."/>
            <person name="Schmutz J."/>
            <person name="Larimer F."/>
            <person name="Land M."/>
            <person name="Hauser L."/>
            <person name="Kyrpides N."/>
            <person name="Mikhailova N."/>
            <person name="Nealson K."/>
            <person name="Konstantinidis K."/>
            <person name="Klappenbach J."/>
            <person name="Tiedje J."/>
            <person name="Richardson P."/>
        </authorList>
    </citation>
    <scope>NUCLEOTIDE SEQUENCE</scope>
    <source>
        <strain evidence="4">MR-7</strain>
    </source>
</reference>
<dbReference type="PROSITE" id="PS51318">
    <property type="entry name" value="TAT"/>
    <property type="match status" value="1"/>
</dbReference>
<dbReference type="InterPro" id="IPR051049">
    <property type="entry name" value="Dienelactone_hydrolase-like"/>
</dbReference>
<evidence type="ECO:0000256" key="1">
    <source>
        <dbReference type="SAM" id="Phobius"/>
    </source>
</evidence>
<proteinExistence type="predicted"/>
<keyword evidence="1" id="KW-0812">Transmembrane</keyword>
<dbReference type="Pfam" id="PF23678">
    <property type="entry name" value="YqhI"/>
    <property type="match status" value="1"/>
</dbReference>
<evidence type="ECO:0000259" key="3">
    <source>
        <dbReference type="Pfam" id="PF23678"/>
    </source>
</evidence>
<dbReference type="InterPro" id="IPR002925">
    <property type="entry name" value="Dienelactn_hydro"/>
</dbReference>
<keyword evidence="4" id="KW-0378">Hydrolase</keyword>
<dbReference type="Pfam" id="PF01738">
    <property type="entry name" value="DLH"/>
    <property type="match status" value="1"/>
</dbReference>
<feature type="domain" description="YqhI" evidence="3">
    <location>
        <begin position="14"/>
        <end position="43"/>
    </location>
</feature>
<keyword evidence="1" id="KW-1133">Transmembrane helix</keyword>
<evidence type="ECO:0000259" key="2">
    <source>
        <dbReference type="Pfam" id="PF01738"/>
    </source>
</evidence>
<dbReference type="AlphaFoldDB" id="Q0HRT1"/>
<dbReference type="EMBL" id="CP000444">
    <property type="protein sequence ID" value="ABI44174.1"/>
    <property type="molecule type" value="Genomic_DNA"/>
</dbReference>